<dbReference type="STRING" id="2325.TKV_c17720"/>
<dbReference type="AlphaFoldDB" id="A0A097ASY5"/>
<accession>A0A097ASY5</accession>
<gene>
    <name evidence="1" type="ORF">TKV_c17720</name>
</gene>
<dbReference type="OrthoDB" id="9766758at2"/>
<proteinExistence type="predicted"/>
<name>A0A097ASY5_THEKI</name>
<keyword evidence="2" id="KW-1185">Reference proteome</keyword>
<dbReference type="EMBL" id="CP009170">
    <property type="protein sequence ID" value="AIS52923.1"/>
    <property type="molecule type" value="Genomic_DNA"/>
</dbReference>
<organism evidence="1 2">
    <name type="scientific">Thermoanaerobacter kivui</name>
    <name type="common">Acetogenium kivui</name>
    <dbReference type="NCBI Taxonomy" id="2325"/>
    <lineage>
        <taxon>Bacteria</taxon>
        <taxon>Bacillati</taxon>
        <taxon>Bacillota</taxon>
        <taxon>Clostridia</taxon>
        <taxon>Thermoanaerobacterales</taxon>
        <taxon>Thermoanaerobacteraceae</taxon>
        <taxon>Thermoanaerobacter</taxon>
    </lineage>
</organism>
<evidence type="ECO:0000313" key="1">
    <source>
        <dbReference type="EMBL" id="AIS52923.1"/>
    </source>
</evidence>
<evidence type="ECO:0000313" key="2">
    <source>
        <dbReference type="Proteomes" id="UP000029669"/>
    </source>
</evidence>
<dbReference type="KEGG" id="tki:TKV_c17720"/>
<protein>
    <submittedName>
        <fullName evidence="1">Uncharacterized protein</fullName>
    </submittedName>
</protein>
<dbReference type="HOGENOM" id="CLU_2276136_0_0_9"/>
<dbReference type="Proteomes" id="UP000029669">
    <property type="component" value="Chromosome"/>
</dbReference>
<dbReference type="eggNOG" id="COG1653">
    <property type="taxonomic scope" value="Bacteria"/>
</dbReference>
<reference evidence="2" key="1">
    <citation type="journal article" date="2015" name="Genome Announc.">
        <title>Whole-Genome Sequences of 80 Environmental and Clinical Isolates of Burkholderia pseudomallei.</title>
        <authorList>
            <person name="Johnson S.L."/>
            <person name="Baker A.L."/>
            <person name="Chain P.S."/>
            <person name="Currie B.J."/>
            <person name="Daligault H.E."/>
            <person name="Davenport K.W."/>
            <person name="Davis C.B."/>
            <person name="Inglis T.J."/>
            <person name="Kaestli M."/>
            <person name="Koren S."/>
            <person name="Mayo M."/>
            <person name="Merritt A.J."/>
            <person name="Price E.P."/>
            <person name="Sarovich D.S."/>
            <person name="Warner J."/>
            <person name="Rosovitz M.J."/>
        </authorList>
    </citation>
    <scope>NUCLEOTIDE SEQUENCE [LARGE SCALE GENOMIC DNA]</scope>
    <source>
        <strain evidence="2">DSM 2030</strain>
    </source>
</reference>
<sequence length="102" mass="11764">MSGRNNSTPSSVLCSISIYFKEIISKISLNRTLSLQFVLEQSERMWVKIKKIELATNYTNIIPPFDGWRKINNKVIEKIKEGIKNNKNAFDITEEIKNSVSQ</sequence>